<comment type="caution">
    <text evidence="1">The sequence shown here is derived from an EMBL/GenBank/DDBJ whole genome shotgun (WGS) entry which is preliminary data.</text>
</comment>
<evidence type="ECO:0000313" key="2">
    <source>
        <dbReference type="Proteomes" id="UP000814033"/>
    </source>
</evidence>
<reference evidence="1" key="2">
    <citation type="journal article" date="2022" name="New Phytol.">
        <title>Evolutionary transition to the ectomycorrhizal habit in the genomes of a hyperdiverse lineage of mushroom-forming fungi.</title>
        <authorList>
            <person name="Looney B."/>
            <person name="Miyauchi S."/>
            <person name="Morin E."/>
            <person name="Drula E."/>
            <person name="Courty P.E."/>
            <person name="Kohler A."/>
            <person name="Kuo A."/>
            <person name="LaButti K."/>
            <person name="Pangilinan J."/>
            <person name="Lipzen A."/>
            <person name="Riley R."/>
            <person name="Andreopoulos W."/>
            <person name="He G."/>
            <person name="Johnson J."/>
            <person name="Nolan M."/>
            <person name="Tritt A."/>
            <person name="Barry K.W."/>
            <person name="Grigoriev I.V."/>
            <person name="Nagy L.G."/>
            <person name="Hibbett D."/>
            <person name="Henrissat B."/>
            <person name="Matheny P.B."/>
            <person name="Labbe J."/>
            <person name="Martin F.M."/>
        </authorList>
    </citation>
    <scope>NUCLEOTIDE SEQUENCE</scope>
    <source>
        <strain evidence="1">FP105234-sp</strain>
    </source>
</reference>
<protein>
    <submittedName>
        <fullName evidence="1">Uncharacterized protein</fullName>
    </submittedName>
</protein>
<reference evidence="1" key="1">
    <citation type="submission" date="2021-02" db="EMBL/GenBank/DDBJ databases">
        <authorList>
            <consortium name="DOE Joint Genome Institute"/>
            <person name="Ahrendt S."/>
            <person name="Looney B.P."/>
            <person name="Miyauchi S."/>
            <person name="Morin E."/>
            <person name="Drula E."/>
            <person name="Courty P.E."/>
            <person name="Chicoki N."/>
            <person name="Fauchery L."/>
            <person name="Kohler A."/>
            <person name="Kuo A."/>
            <person name="Labutti K."/>
            <person name="Pangilinan J."/>
            <person name="Lipzen A."/>
            <person name="Riley R."/>
            <person name="Andreopoulos W."/>
            <person name="He G."/>
            <person name="Johnson J."/>
            <person name="Barry K.W."/>
            <person name="Grigoriev I.V."/>
            <person name="Nagy L."/>
            <person name="Hibbett D."/>
            <person name="Henrissat B."/>
            <person name="Matheny P.B."/>
            <person name="Labbe J."/>
            <person name="Martin F."/>
        </authorList>
    </citation>
    <scope>NUCLEOTIDE SEQUENCE</scope>
    <source>
        <strain evidence="1">FP105234-sp</strain>
    </source>
</reference>
<dbReference type="Proteomes" id="UP000814033">
    <property type="component" value="Unassembled WGS sequence"/>
</dbReference>
<accession>A0ACB8S9C1</accession>
<gene>
    <name evidence="1" type="ORF">FA95DRAFT_1065354</name>
</gene>
<organism evidence="1 2">
    <name type="scientific">Auriscalpium vulgare</name>
    <dbReference type="NCBI Taxonomy" id="40419"/>
    <lineage>
        <taxon>Eukaryota</taxon>
        <taxon>Fungi</taxon>
        <taxon>Dikarya</taxon>
        <taxon>Basidiomycota</taxon>
        <taxon>Agaricomycotina</taxon>
        <taxon>Agaricomycetes</taxon>
        <taxon>Russulales</taxon>
        <taxon>Auriscalpiaceae</taxon>
        <taxon>Auriscalpium</taxon>
    </lineage>
</organism>
<name>A0ACB8S9C1_9AGAM</name>
<evidence type="ECO:0000313" key="1">
    <source>
        <dbReference type="EMBL" id="KAI0053089.1"/>
    </source>
</evidence>
<keyword evidence="2" id="KW-1185">Reference proteome</keyword>
<sequence length="927" mass="99960">MSESLHMAYGSDLPALRPTITRRDTEVILSYYQSDLAGKTYVAEDFHPTPDPLSRPKLERTASIASSSSAYSSPSSPEPPPTPRRPLSGRQERHAQETSEDYPAVRRRPSKLTDTEQDTRRRAIIDLNPQQPAPLSLENSDRPSRHASSLTSATLPLVRRVGSRSQVTVGLPPDTDGLPLPTSPTTVKSPKTPNSSASASTPPVSASPSSRGVHRKTSSRDIGIVGTRRAPETPRHDPPIFQTPQSRSPSPPDHVIHFSLSSPPSSQDNLSSNAAQRRPPAMSTSVETGATFPPIYSVADAPVSAHPHLLDSRRYPDDLQAFSPVVSSIHSAPAAGPPSSYLYYQPGVHATAGPLPPPPRALFNIDVSSPPPPRPPRLRSPSPIVRKGQDATSTPTSMSAVLAADASSVYSESAESSTSAPTPSPPAIDEEKQLMPDEANSGDKDAHYHVREGAFPPSKILVTPPGDHSVRLVGEASIDHSIRSESPPDILDTTMPLAAEHTGSERSWIPPGRESPLSTRASSRESVRPSPELGLPRPILQEQRFTLRSKKEAFADEGSPSSSPKKGVLTNMKRFSSLPRTPSLHSEASHDSRPSSVYIPPQPYPRKRSRWPDAMWCKDVVAKKTALDRAFGYALKINELAMYECGLGEWVSTTKERGNSRSSSNRALSMPAHPSSRSPHAPQARQISRNSISSEATFPLRPDAYMATDLAPRSIDIIPEPGSLPPALPYPALAQVAPPAPNHRLSTVLSSPSSVRSLPLSGNKSHGFFASLGRNHSLKKEDKRIPNSPAKVLTKLPPANYVLPSRTLQVNAPHVPGGPRAAPGRMQRSQTLMLGPSPSTPESAPVSSPQRRRSNTLKRPSLFGRSGNSPEMNPADTAFSKQVDKLSDLLPHADRDVLAGYLRRAGQDILAIGQYLEDEKNGAIRRA</sequence>
<dbReference type="EMBL" id="MU275842">
    <property type="protein sequence ID" value="KAI0053089.1"/>
    <property type="molecule type" value="Genomic_DNA"/>
</dbReference>
<proteinExistence type="predicted"/>